<organism evidence="2 3">
    <name type="scientific">Phytophthora sojae (strain P6497)</name>
    <name type="common">Soybean stem and root rot agent</name>
    <name type="synonym">Phytophthora megasperma f. sp. glycines</name>
    <dbReference type="NCBI Taxonomy" id="1094619"/>
    <lineage>
        <taxon>Eukaryota</taxon>
        <taxon>Sar</taxon>
        <taxon>Stramenopiles</taxon>
        <taxon>Oomycota</taxon>
        <taxon>Peronosporomycetes</taxon>
        <taxon>Peronosporales</taxon>
        <taxon>Peronosporaceae</taxon>
        <taxon>Phytophthora</taxon>
    </lineage>
</organism>
<reference evidence="2 3" key="1">
    <citation type="journal article" date="2006" name="Science">
        <title>Phytophthora genome sequences uncover evolutionary origins and mechanisms of pathogenesis.</title>
        <authorList>
            <person name="Tyler B.M."/>
            <person name="Tripathy S."/>
            <person name="Zhang X."/>
            <person name="Dehal P."/>
            <person name="Jiang R.H."/>
            <person name="Aerts A."/>
            <person name="Arredondo F.D."/>
            <person name="Baxter L."/>
            <person name="Bensasson D."/>
            <person name="Beynon J.L."/>
            <person name="Chapman J."/>
            <person name="Damasceno C.M."/>
            <person name="Dorrance A.E."/>
            <person name="Dou D."/>
            <person name="Dickerman A.W."/>
            <person name="Dubchak I.L."/>
            <person name="Garbelotto M."/>
            <person name="Gijzen M."/>
            <person name="Gordon S.G."/>
            <person name="Govers F."/>
            <person name="Grunwald N.J."/>
            <person name="Huang W."/>
            <person name="Ivors K.L."/>
            <person name="Jones R.W."/>
            <person name="Kamoun S."/>
            <person name="Krampis K."/>
            <person name="Lamour K.H."/>
            <person name="Lee M.K."/>
            <person name="McDonald W.H."/>
            <person name="Medina M."/>
            <person name="Meijer H.J."/>
            <person name="Nordberg E.K."/>
            <person name="Maclean D.J."/>
            <person name="Ospina-Giraldo M.D."/>
            <person name="Morris P.F."/>
            <person name="Phuntumart V."/>
            <person name="Putnam N.H."/>
            <person name="Rash S."/>
            <person name="Rose J.K."/>
            <person name="Sakihama Y."/>
            <person name="Salamov A.A."/>
            <person name="Savidor A."/>
            <person name="Scheuring C.F."/>
            <person name="Smith B.M."/>
            <person name="Sobral B.W."/>
            <person name="Terry A."/>
            <person name="Torto-Alalibo T.A."/>
            <person name="Win J."/>
            <person name="Xu Z."/>
            <person name="Zhang H."/>
            <person name="Grigoriev I.V."/>
            <person name="Rokhsar D.S."/>
            <person name="Boore J.L."/>
        </authorList>
    </citation>
    <scope>NUCLEOTIDE SEQUENCE [LARGE SCALE GENOMIC DNA]</scope>
    <source>
        <strain evidence="2 3">P6497</strain>
    </source>
</reference>
<evidence type="ECO:0000313" key="2">
    <source>
        <dbReference type="EMBL" id="EGZ20953.1"/>
    </source>
</evidence>
<sequence length="356" mass="40155">MERHEVVRYERWDSAKKKRRGDTYHSNVNRKDQARIAAGRDLHTVPDGVSRSWGVMERDRRSPGGQTSMDIQLTWLTTPGNYERWHNEVKGRLAKEIVVAMLAVGISRSANAVSHKIRGLETQFSSATAYLRGLDGRRDQVARGALELETQAQVDRLCPHFFELLPVLEPFIPVVGSVSVETTTNARGSTRKRESDVRAAEAARAAKRRHQRPAPEVTALSAEDNLELATNAASSDAAQYTATTTQDVPQVKREWRVVDRVAEPQLTPAFQQRMDECVLSHAEQRSQGILNAEERARECSIDAERYRTEAERHRTDAERRKSDIDVMLAKVLARQTMKDRGVATDEIEMALALHEP</sequence>
<gene>
    <name evidence="2" type="ORF">PHYSODRAFT_298879</name>
</gene>
<dbReference type="Proteomes" id="UP000002640">
    <property type="component" value="Unassembled WGS sequence"/>
</dbReference>
<proteinExistence type="predicted"/>
<dbReference type="AlphaFoldDB" id="G4Z632"/>
<keyword evidence="3" id="KW-1185">Reference proteome</keyword>
<dbReference type="InParanoid" id="G4Z632"/>
<dbReference type="GeneID" id="20641663"/>
<dbReference type="SMR" id="G4Z632"/>
<evidence type="ECO:0000313" key="3">
    <source>
        <dbReference type="Proteomes" id="UP000002640"/>
    </source>
</evidence>
<accession>G4Z632</accession>
<dbReference type="PANTHER" id="PTHR33324">
    <property type="entry name" value="EXPRESSED PROTEIN"/>
    <property type="match status" value="1"/>
</dbReference>
<feature type="region of interest" description="Disordered" evidence="1">
    <location>
        <begin position="48"/>
        <end position="67"/>
    </location>
</feature>
<dbReference type="KEGG" id="psoj:PHYSODRAFT_298879"/>
<name>G4Z632_PHYSP</name>
<protein>
    <submittedName>
        <fullName evidence="2">Uncharacterized protein</fullName>
    </submittedName>
</protein>
<dbReference type="PANTHER" id="PTHR33324:SF2">
    <property type="entry name" value="MYB_SANT-LIKE DNA-BINDING DOMAIN-CONTAINING PROTEIN"/>
    <property type="match status" value="1"/>
</dbReference>
<dbReference type="EMBL" id="JH159153">
    <property type="protein sequence ID" value="EGZ20953.1"/>
    <property type="molecule type" value="Genomic_DNA"/>
</dbReference>
<evidence type="ECO:0000256" key="1">
    <source>
        <dbReference type="SAM" id="MobiDB-lite"/>
    </source>
</evidence>
<dbReference type="RefSeq" id="XP_009523670.1">
    <property type="nucleotide sequence ID" value="XM_009525375.1"/>
</dbReference>